<dbReference type="NCBIfam" id="NF006967">
    <property type="entry name" value="PRK09440.1-5"/>
    <property type="match status" value="1"/>
</dbReference>
<dbReference type="InterPro" id="IPR050859">
    <property type="entry name" value="Class-I_PLP-dep_aminotransf"/>
</dbReference>
<comment type="cofactor">
    <cofactor evidence="1">
        <name>pyridoxal 5'-phosphate</name>
        <dbReference type="ChEBI" id="CHEBI:597326"/>
    </cofactor>
</comment>
<dbReference type="GO" id="GO:0030170">
    <property type="term" value="F:pyridoxal phosphate binding"/>
    <property type="evidence" value="ECO:0007669"/>
    <property type="project" value="InterPro"/>
</dbReference>
<gene>
    <name evidence="6" type="ORF">FHS30_000990</name>
</gene>
<dbReference type="AlphaFoldDB" id="A0A839UIC6"/>
<dbReference type="Gene3D" id="3.40.640.10">
    <property type="entry name" value="Type I PLP-dependent aspartate aminotransferase-like (Major domain)"/>
    <property type="match status" value="1"/>
</dbReference>
<proteinExistence type="predicted"/>
<keyword evidence="7" id="KW-1185">Reference proteome</keyword>
<dbReference type="GO" id="GO:0005829">
    <property type="term" value="C:cytosol"/>
    <property type="evidence" value="ECO:0007669"/>
    <property type="project" value="TreeGrafter"/>
</dbReference>
<dbReference type="InterPro" id="IPR015421">
    <property type="entry name" value="PyrdxlP-dep_Trfase_major"/>
</dbReference>
<keyword evidence="4" id="KW-0663">Pyridoxal phosphate</keyword>
<keyword evidence="6" id="KW-0670">Pyruvate</keyword>
<protein>
    <submittedName>
        <fullName evidence="6">Valine--pyruvate aminotransferase</fullName>
        <ecNumber evidence="6">2.6.1.66</ecNumber>
    </submittedName>
</protein>
<dbReference type="GO" id="GO:0009042">
    <property type="term" value="F:valine-pyruvate transaminase activity"/>
    <property type="evidence" value="ECO:0007669"/>
    <property type="project" value="UniProtKB-EC"/>
</dbReference>
<comment type="caution">
    <text evidence="6">The sequence shown here is derived from an EMBL/GenBank/DDBJ whole genome shotgun (WGS) entry which is preliminary data.</text>
</comment>
<dbReference type="NCBIfam" id="NF006964">
    <property type="entry name" value="PRK09440.1-2"/>
    <property type="match status" value="1"/>
</dbReference>
<organism evidence="6 7">
    <name type="scientific">Simiduia aestuariiviva</name>
    <dbReference type="NCBI Taxonomy" id="1510459"/>
    <lineage>
        <taxon>Bacteria</taxon>
        <taxon>Pseudomonadati</taxon>
        <taxon>Pseudomonadota</taxon>
        <taxon>Gammaproteobacteria</taxon>
        <taxon>Cellvibrionales</taxon>
        <taxon>Cellvibrionaceae</taxon>
        <taxon>Simiduia</taxon>
    </lineage>
</organism>
<evidence type="ECO:0000313" key="6">
    <source>
        <dbReference type="EMBL" id="MBB3167814.1"/>
    </source>
</evidence>
<keyword evidence="2 6" id="KW-0032">Aminotransferase</keyword>
<keyword evidence="3 6" id="KW-0808">Transferase</keyword>
<dbReference type="Pfam" id="PF00155">
    <property type="entry name" value="Aminotran_1_2"/>
    <property type="match status" value="1"/>
</dbReference>
<accession>A0A839UIC6</accession>
<evidence type="ECO:0000256" key="1">
    <source>
        <dbReference type="ARBA" id="ARBA00001933"/>
    </source>
</evidence>
<evidence type="ECO:0000313" key="7">
    <source>
        <dbReference type="Proteomes" id="UP000559987"/>
    </source>
</evidence>
<evidence type="ECO:0000256" key="3">
    <source>
        <dbReference type="ARBA" id="ARBA00022679"/>
    </source>
</evidence>
<dbReference type="Proteomes" id="UP000559987">
    <property type="component" value="Unassembled WGS sequence"/>
</dbReference>
<dbReference type="EC" id="2.6.1.66" evidence="6"/>
<dbReference type="InterPro" id="IPR015424">
    <property type="entry name" value="PyrdxlP-dep_Trfase"/>
</dbReference>
<dbReference type="EMBL" id="JACHXZ010000001">
    <property type="protein sequence ID" value="MBB3167814.1"/>
    <property type="molecule type" value="Genomic_DNA"/>
</dbReference>
<name>A0A839UIC6_9GAMM</name>
<dbReference type="GO" id="GO:1901605">
    <property type="term" value="P:alpha-amino acid metabolic process"/>
    <property type="evidence" value="ECO:0007669"/>
    <property type="project" value="TreeGrafter"/>
</dbReference>
<dbReference type="CDD" id="cd00609">
    <property type="entry name" value="AAT_like"/>
    <property type="match status" value="1"/>
</dbReference>
<sequence>MKHSALQLSVFGEKFAGQTGASSLMDDLGGALNDNPNMLFMGGGNPSRIPAMEALFAERMASMARNSDQLFGALGVYKSPQGDRAFLAALAKMLSNICGWELTERNLAISNGSQSAFFVLFNLFAGRMPDGSKRHIQLPLAPEYLGYADSGLSEDFFRSTKPTIELLEGNLFKYHVDFEALALTDATAAVCVSRPTNPTGNVISDDELQQLDRLARAQGVPLIIDNAYGTPFPNILFTDAKPFWNDNTILLLSLSKLGLPGVRTGIVVANESVIRAFSNANAVLNLASGNMGPALVQPWIESGELIQLCERHVRPHYRNKVGAALTQCREALAGTPFRVHRPEGALFLWLWFPDLPITSDELYRRLKKRGVLVVSGHHFFPGLTEPWAHQHECIRVNYGQDADTVRRGFAIIGDEVARAYSHG</sequence>
<evidence type="ECO:0000256" key="2">
    <source>
        <dbReference type="ARBA" id="ARBA00022576"/>
    </source>
</evidence>
<dbReference type="PANTHER" id="PTHR42790:SF4">
    <property type="entry name" value="VALINE--PYRUVATE AMINOTRANSFERASE"/>
    <property type="match status" value="1"/>
</dbReference>
<reference evidence="6 7" key="1">
    <citation type="submission" date="2020-08" db="EMBL/GenBank/DDBJ databases">
        <title>Genomic Encyclopedia of Type Strains, Phase III (KMG-III): the genomes of soil and plant-associated and newly described type strains.</title>
        <authorList>
            <person name="Whitman W."/>
        </authorList>
    </citation>
    <scope>NUCLEOTIDE SEQUENCE [LARGE SCALE GENOMIC DNA]</scope>
    <source>
        <strain evidence="6 7">CECT 8571</strain>
    </source>
</reference>
<feature type="domain" description="Aminotransferase class I/classII large" evidence="5">
    <location>
        <begin position="174"/>
        <end position="407"/>
    </location>
</feature>
<evidence type="ECO:0000259" key="5">
    <source>
        <dbReference type="Pfam" id="PF00155"/>
    </source>
</evidence>
<evidence type="ECO:0000256" key="4">
    <source>
        <dbReference type="ARBA" id="ARBA00022898"/>
    </source>
</evidence>
<dbReference type="SUPFAM" id="SSF53383">
    <property type="entry name" value="PLP-dependent transferases"/>
    <property type="match status" value="1"/>
</dbReference>
<dbReference type="PANTHER" id="PTHR42790">
    <property type="entry name" value="AMINOTRANSFERASE"/>
    <property type="match status" value="1"/>
</dbReference>
<dbReference type="RefSeq" id="WP_246341127.1">
    <property type="nucleotide sequence ID" value="NZ_JACHXZ010000001.1"/>
</dbReference>
<dbReference type="InterPro" id="IPR004839">
    <property type="entry name" value="Aminotransferase_I/II_large"/>
</dbReference>